<name>A0ABS0HDT4_9SPHN</name>
<protein>
    <submittedName>
        <fullName evidence="1">DUF2793 domain-containing protein</fullName>
    </submittedName>
</protein>
<dbReference type="RefSeq" id="WP_196274793.1">
    <property type="nucleotide sequence ID" value="NZ_JADQDC010000003.1"/>
</dbReference>
<evidence type="ECO:0000313" key="1">
    <source>
        <dbReference type="EMBL" id="MBF9150430.1"/>
    </source>
</evidence>
<keyword evidence="2" id="KW-1185">Reference proteome</keyword>
<comment type="caution">
    <text evidence="1">The sequence shown here is derived from an EMBL/GenBank/DDBJ whole genome shotgun (WGS) entry which is preliminary data.</text>
</comment>
<dbReference type="EMBL" id="JADQDC010000003">
    <property type="protein sequence ID" value="MBF9150430.1"/>
    <property type="molecule type" value="Genomic_DNA"/>
</dbReference>
<organism evidence="1 2">
    <name type="scientific">Novosphingobium jiangmenense</name>
    <dbReference type="NCBI Taxonomy" id="2791981"/>
    <lineage>
        <taxon>Bacteria</taxon>
        <taxon>Pseudomonadati</taxon>
        <taxon>Pseudomonadota</taxon>
        <taxon>Alphaproteobacteria</taxon>
        <taxon>Sphingomonadales</taxon>
        <taxon>Sphingomonadaceae</taxon>
        <taxon>Novosphingobium</taxon>
    </lineage>
</organism>
<reference evidence="1 2" key="1">
    <citation type="submission" date="2020-11" db="EMBL/GenBank/DDBJ databases">
        <title>The genome sequence of Novosphingobium sp. 1Y9A.</title>
        <authorList>
            <person name="Liu Y."/>
        </authorList>
    </citation>
    <scope>NUCLEOTIDE SEQUENCE [LARGE SCALE GENOMIC DNA]</scope>
    <source>
        <strain evidence="1 2">1Y9A</strain>
    </source>
</reference>
<dbReference type="Proteomes" id="UP000600799">
    <property type="component" value="Unassembled WGS sequence"/>
</dbReference>
<proteinExistence type="predicted"/>
<accession>A0ABS0HDT4</accession>
<gene>
    <name evidence="1" type="ORF">I2488_05405</name>
</gene>
<evidence type="ECO:0000313" key="2">
    <source>
        <dbReference type="Proteomes" id="UP000600799"/>
    </source>
</evidence>
<sequence length="152" mass="15743">MTDPVSYSTTTARLGMPMLFAGQSQKEVTVNEALSLLDILVSGNVQGVRNDAPATPANGQAWIVGTSPVGPFAGHANAVAVWTEGGWRFANAVPGMRLYDIQKHAFQLFDNAWTVTSPPAAPTGGSVVDTEARAAIAALILALKATGAFSTS</sequence>
<dbReference type="Pfam" id="PF10983">
    <property type="entry name" value="DUF2793"/>
    <property type="match status" value="1"/>
</dbReference>
<dbReference type="InterPro" id="IPR021251">
    <property type="entry name" value="DUF2793"/>
</dbReference>